<evidence type="ECO:0000313" key="3">
    <source>
        <dbReference type="Proteomes" id="UP001178507"/>
    </source>
</evidence>
<keyword evidence="1" id="KW-1133">Transmembrane helix</keyword>
<evidence type="ECO:0000313" key="2">
    <source>
        <dbReference type="EMBL" id="CAJ1390889.1"/>
    </source>
</evidence>
<feature type="transmembrane region" description="Helical" evidence="1">
    <location>
        <begin position="20"/>
        <end position="38"/>
    </location>
</feature>
<dbReference type="Proteomes" id="UP001178507">
    <property type="component" value="Unassembled WGS sequence"/>
</dbReference>
<sequence>MLGLRATFFAVDELVKLFTLLPYAVSVILIFIGTKLVLRGWIHIPAEVVCMTLVGVLLVSMAASMVYDRLYPKDDDEDNAET</sequence>
<keyword evidence="3" id="KW-1185">Reference proteome</keyword>
<proteinExistence type="predicted"/>
<gene>
    <name evidence="2" type="ORF">EVOR1521_LOCUS16192</name>
</gene>
<dbReference type="EMBL" id="CAUJNA010002168">
    <property type="protein sequence ID" value="CAJ1390889.1"/>
    <property type="molecule type" value="Genomic_DNA"/>
</dbReference>
<dbReference type="AlphaFoldDB" id="A0AA36MY56"/>
<organism evidence="2 3">
    <name type="scientific">Effrenium voratum</name>
    <dbReference type="NCBI Taxonomy" id="2562239"/>
    <lineage>
        <taxon>Eukaryota</taxon>
        <taxon>Sar</taxon>
        <taxon>Alveolata</taxon>
        <taxon>Dinophyceae</taxon>
        <taxon>Suessiales</taxon>
        <taxon>Symbiodiniaceae</taxon>
        <taxon>Effrenium</taxon>
    </lineage>
</organism>
<name>A0AA36MY56_9DINO</name>
<reference evidence="2" key="1">
    <citation type="submission" date="2023-08" db="EMBL/GenBank/DDBJ databases">
        <authorList>
            <person name="Chen Y."/>
            <person name="Shah S."/>
            <person name="Dougan E. K."/>
            <person name="Thang M."/>
            <person name="Chan C."/>
        </authorList>
    </citation>
    <scope>NUCLEOTIDE SEQUENCE</scope>
</reference>
<feature type="transmembrane region" description="Helical" evidence="1">
    <location>
        <begin position="45"/>
        <end position="67"/>
    </location>
</feature>
<protein>
    <submittedName>
        <fullName evidence="2">Uncharacterized protein</fullName>
    </submittedName>
</protein>
<comment type="caution">
    <text evidence="2">The sequence shown here is derived from an EMBL/GenBank/DDBJ whole genome shotgun (WGS) entry which is preliminary data.</text>
</comment>
<keyword evidence="1" id="KW-0472">Membrane</keyword>
<keyword evidence="1" id="KW-0812">Transmembrane</keyword>
<evidence type="ECO:0000256" key="1">
    <source>
        <dbReference type="SAM" id="Phobius"/>
    </source>
</evidence>
<accession>A0AA36MY56</accession>